<dbReference type="PATRIC" id="fig|582475.4.peg.1674"/>
<dbReference type="AlphaFoldDB" id="A0A0K9FE65"/>
<evidence type="ECO:0000256" key="2">
    <source>
        <dbReference type="ARBA" id="ARBA00004953"/>
    </source>
</evidence>
<evidence type="ECO:0000256" key="9">
    <source>
        <dbReference type="HAMAP-Rule" id="MF_00024"/>
    </source>
</evidence>
<dbReference type="NCBIfam" id="TIGR00380">
    <property type="entry name" value="cobal_cbiB"/>
    <property type="match status" value="1"/>
</dbReference>
<proteinExistence type="inferred from homology"/>
<feature type="transmembrane region" description="Helical" evidence="9">
    <location>
        <begin position="79"/>
        <end position="99"/>
    </location>
</feature>
<dbReference type="GeneID" id="96598661"/>
<dbReference type="GO" id="GO:0015420">
    <property type="term" value="F:ABC-type vitamin B12 transporter activity"/>
    <property type="evidence" value="ECO:0007669"/>
    <property type="project" value="UniProtKB-UniRule"/>
</dbReference>
<keyword evidence="5 9" id="KW-0169">Cobalamin biosynthesis</keyword>
<dbReference type="GO" id="GO:0005886">
    <property type="term" value="C:plasma membrane"/>
    <property type="evidence" value="ECO:0007669"/>
    <property type="project" value="UniProtKB-SubCell"/>
</dbReference>
<reference evidence="11" key="1">
    <citation type="submission" date="2015-07" db="EMBL/GenBank/DDBJ databases">
        <authorList>
            <consortium name="Consortium for Microbial Forensics and Genomics (microFORGE)"/>
            <person name="Knight B.M."/>
            <person name="Roberts D.P."/>
            <person name="Lin D."/>
            <person name="Hari K."/>
            <person name="Fletcher J."/>
            <person name="Melcher U."/>
            <person name="Blagden T."/>
            <person name="Winegar R.A."/>
        </authorList>
    </citation>
    <scope>NUCLEOTIDE SEQUENCE [LARGE SCALE GENOMIC DNA]</scope>
    <source>
        <strain evidence="11">DSM 23493</strain>
    </source>
</reference>
<dbReference type="GO" id="GO:0048472">
    <property type="term" value="F:threonine-phosphate decarboxylase activity"/>
    <property type="evidence" value="ECO:0007669"/>
    <property type="project" value="InterPro"/>
</dbReference>
<dbReference type="InterPro" id="IPR004485">
    <property type="entry name" value="Cobalamin_biosynth_CobD/CbiB"/>
</dbReference>
<dbReference type="UniPathway" id="UPA00148"/>
<dbReference type="HAMAP" id="MF_00024">
    <property type="entry name" value="CobD_CbiB"/>
    <property type="match status" value="1"/>
</dbReference>
<gene>
    <name evidence="9" type="primary">cobD</name>
    <name evidence="10" type="ORF">ACZ11_10420</name>
</gene>
<name>A0A0K9FE65_9BACI</name>
<comment type="function">
    <text evidence="9">Converts cobyric acid to cobinamide by the addition of aminopropanol on the F carboxylic group.</text>
</comment>
<evidence type="ECO:0000256" key="5">
    <source>
        <dbReference type="ARBA" id="ARBA00022573"/>
    </source>
</evidence>
<dbReference type="Proteomes" id="UP000037326">
    <property type="component" value="Unassembled WGS sequence"/>
</dbReference>
<keyword evidence="7 9" id="KW-1133">Transmembrane helix</keyword>
<comment type="caution">
    <text evidence="9">Lacks conserved residue(s) required for the propagation of feature annotation.</text>
</comment>
<dbReference type="PANTHER" id="PTHR34308:SF1">
    <property type="entry name" value="COBALAMIN BIOSYNTHESIS PROTEIN CBIB"/>
    <property type="match status" value="1"/>
</dbReference>
<feature type="transmembrane region" description="Helical" evidence="9">
    <location>
        <begin position="158"/>
        <end position="175"/>
    </location>
</feature>
<comment type="pathway">
    <text evidence="2 9">Cofactor biosynthesis; adenosylcobalamin biosynthesis.</text>
</comment>
<dbReference type="Pfam" id="PF03186">
    <property type="entry name" value="CobD_Cbib"/>
    <property type="match status" value="1"/>
</dbReference>
<evidence type="ECO:0000256" key="6">
    <source>
        <dbReference type="ARBA" id="ARBA00022692"/>
    </source>
</evidence>
<comment type="similarity">
    <text evidence="3 9">Belongs to the CobD/CbiB family.</text>
</comment>
<dbReference type="OrthoDB" id="9811967at2"/>
<comment type="subcellular location">
    <subcellularLocation>
        <location evidence="1 9">Cell membrane</location>
        <topology evidence="1 9">Multi-pass membrane protein</topology>
    </subcellularLocation>
</comment>
<dbReference type="EMBL" id="LFXJ01000005">
    <property type="protein sequence ID" value="KMY32527.1"/>
    <property type="molecule type" value="Genomic_DNA"/>
</dbReference>
<protein>
    <recommendedName>
        <fullName evidence="9">Cobalamin biosynthesis protein CobD</fullName>
    </recommendedName>
</protein>
<accession>A0A0K9FE65</accession>
<keyword evidence="8 9" id="KW-0472">Membrane</keyword>
<evidence type="ECO:0000256" key="7">
    <source>
        <dbReference type="ARBA" id="ARBA00022989"/>
    </source>
</evidence>
<dbReference type="RefSeq" id="WP_049665857.1">
    <property type="nucleotide sequence ID" value="NZ_LFXJ01000005.1"/>
</dbReference>
<evidence type="ECO:0000256" key="4">
    <source>
        <dbReference type="ARBA" id="ARBA00022475"/>
    </source>
</evidence>
<evidence type="ECO:0000256" key="8">
    <source>
        <dbReference type="ARBA" id="ARBA00023136"/>
    </source>
</evidence>
<dbReference type="PANTHER" id="PTHR34308">
    <property type="entry name" value="COBALAMIN BIOSYNTHESIS PROTEIN CBIB"/>
    <property type="match status" value="1"/>
</dbReference>
<dbReference type="GO" id="GO:0009236">
    <property type="term" value="P:cobalamin biosynthetic process"/>
    <property type="evidence" value="ECO:0007669"/>
    <property type="project" value="UniProtKB-UniRule"/>
</dbReference>
<comment type="caution">
    <text evidence="10">The sequence shown here is derived from an EMBL/GenBank/DDBJ whole genome shotgun (WGS) entry which is preliminary data.</text>
</comment>
<keyword evidence="4 9" id="KW-1003">Cell membrane</keyword>
<evidence type="ECO:0000256" key="3">
    <source>
        <dbReference type="ARBA" id="ARBA00006263"/>
    </source>
</evidence>
<keyword evidence="6 9" id="KW-0812">Transmembrane</keyword>
<sequence>MMALVIACIIGLVFDLIVGDPPKMPHPVRWIGKLIQSQTELWNKGRMRKFRGMVMSLAVVGTTMFVVTAIMLLSYQVSLLFGILVEGLLIGIGLAQRSLKEAAMAVFEPLVKGDFAEARVKLSWIVGRDTEKLDEDEIVRGVVETVSENTSDGVTAPLFYAFLFGAIGLWGYKAVNTLDSMIGYKNDKYKDFGMFAAKLDDVLNFIPSRLTGLLMVLGTKNETNVSLGKRLKRWAQDAKKHPSPNSGYLEAATAVQLGVQLGGKNTYQGVVSYRATMGEKLVPLTKEHIAASVIHMRIATLLFTLVMLAVEVLIFAIT</sequence>
<feature type="transmembrane region" description="Helical" evidence="9">
    <location>
        <begin position="50"/>
        <end position="72"/>
    </location>
</feature>
<evidence type="ECO:0000256" key="1">
    <source>
        <dbReference type="ARBA" id="ARBA00004651"/>
    </source>
</evidence>
<organism evidence="10 11">
    <name type="scientific">Lysinibacillus xylanilyticus</name>
    <dbReference type="NCBI Taxonomy" id="582475"/>
    <lineage>
        <taxon>Bacteria</taxon>
        <taxon>Bacillati</taxon>
        <taxon>Bacillota</taxon>
        <taxon>Bacilli</taxon>
        <taxon>Bacillales</taxon>
        <taxon>Bacillaceae</taxon>
        <taxon>Lysinibacillus</taxon>
    </lineage>
</organism>
<feature type="transmembrane region" description="Helical" evidence="9">
    <location>
        <begin position="298"/>
        <end position="317"/>
    </location>
</feature>
<evidence type="ECO:0000313" key="10">
    <source>
        <dbReference type="EMBL" id="KMY32527.1"/>
    </source>
</evidence>
<evidence type="ECO:0000313" key="11">
    <source>
        <dbReference type="Proteomes" id="UP000037326"/>
    </source>
</evidence>